<feature type="transmembrane region" description="Helical" evidence="18">
    <location>
        <begin position="36"/>
        <end position="56"/>
    </location>
</feature>
<dbReference type="PANTHER" id="PTHR30474:SF2">
    <property type="entry name" value="PEPTIDOGLYCAN GLYCOSYLTRANSFERASE FTSW-RELATED"/>
    <property type="match status" value="1"/>
</dbReference>
<keyword evidence="19" id="KW-0131">Cell cycle</keyword>
<evidence type="ECO:0000256" key="8">
    <source>
        <dbReference type="ARBA" id="ARBA00022989"/>
    </source>
</evidence>
<feature type="transmembrane region" description="Helical" evidence="18">
    <location>
        <begin position="310"/>
        <end position="333"/>
    </location>
</feature>
<dbReference type="OrthoDB" id="9768187at2"/>
<evidence type="ECO:0000256" key="6">
    <source>
        <dbReference type="ARBA" id="ARBA00022960"/>
    </source>
</evidence>
<keyword evidence="9 18" id="KW-0472">Membrane</keyword>
<evidence type="ECO:0000256" key="9">
    <source>
        <dbReference type="ARBA" id="ARBA00023136"/>
    </source>
</evidence>
<dbReference type="GO" id="GO:0032153">
    <property type="term" value="C:cell division site"/>
    <property type="evidence" value="ECO:0007669"/>
    <property type="project" value="TreeGrafter"/>
</dbReference>
<keyword evidence="8 18" id="KW-1133">Transmembrane helix</keyword>
<comment type="similarity">
    <text evidence="12">Belongs to the SEDS family. FtsW subfamily.</text>
</comment>
<dbReference type="InterPro" id="IPR001182">
    <property type="entry name" value="FtsW/RodA"/>
</dbReference>
<dbReference type="GO" id="GO:0051301">
    <property type="term" value="P:cell division"/>
    <property type="evidence" value="ECO:0007669"/>
    <property type="project" value="UniProtKB-KW"/>
</dbReference>
<dbReference type="GO" id="GO:0009252">
    <property type="term" value="P:peptidoglycan biosynthetic process"/>
    <property type="evidence" value="ECO:0007669"/>
    <property type="project" value="UniProtKB-KW"/>
</dbReference>
<dbReference type="RefSeq" id="WP_092608273.1">
    <property type="nucleotide sequence ID" value="NZ_FNHU01000003.1"/>
</dbReference>
<organism evidence="19 20">
    <name type="scientific">Actinomyces ruminicola</name>
    <dbReference type="NCBI Taxonomy" id="332524"/>
    <lineage>
        <taxon>Bacteria</taxon>
        <taxon>Bacillati</taxon>
        <taxon>Actinomycetota</taxon>
        <taxon>Actinomycetes</taxon>
        <taxon>Actinomycetales</taxon>
        <taxon>Actinomycetaceae</taxon>
        <taxon>Actinomyces</taxon>
    </lineage>
</organism>
<dbReference type="GO" id="GO:0015648">
    <property type="term" value="F:lipid-linked peptidoglycan transporter activity"/>
    <property type="evidence" value="ECO:0007669"/>
    <property type="project" value="TreeGrafter"/>
</dbReference>
<evidence type="ECO:0000256" key="1">
    <source>
        <dbReference type="ARBA" id="ARBA00004141"/>
    </source>
</evidence>
<evidence type="ECO:0000256" key="4">
    <source>
        <dbReference type="ARBA" id="ARBA00022679"/>
    </source>
</evidence>
<feature type="transmembrane region" description="Helical" evidence="18">
    <location>
        <begin position="340"/>
        <end position="370"/>
    </location>
</feature>
<dbReference type="PANTHER" id="PTHR30474">
    <property type="entry name" value="CELL CYCLE PROTEIN"/>
    <property type="match status" value="1"/>
</dbReference>
<evidence type="ECO:0000256" key="11">
    <source>
        <dbReference type="ARBA" id="ARBA00033270"/>
    </source>
</evidence>
<dbReference type="GO" id="GO:0008360">
    <property type="term" value="P:regulation of cell shape"/>
    <property type="evidence" value="ECO:0007669"/>
    <property type="project" value="UniProtKB-KW"/>
</dbReference>
<dbReference type="EC" id="2.4.99.28" evidence="15"/>
<feature type="transmembrane region" description="Helical" evidence="18">
    <location>
        <begin position="200"/>
        <end position="216"/>
    </location>
</feature>
<protein>
    <recommendedName>
        <fullName evidence="13">Probable peptidoglycan glycosyltransferase FtsW</fullName>
        <ecNumber evidence="15">2.4.99.28</ecNumber>
    </recommendedName>
    <alternativeName>
        <fullName evidence="14">Cell division protein FtsW</fullName>
    </alternativeName>
    <alternativeName>
        <fullName evidence="11">Cell wall polymerase</fullName>
    </alternativeName>
    <alternativeName>
        <fullName evidence="10">Peptidoglycan polymerase</fullName>
    </alternativeName>
</protein>
<comment type="subcellular location">
    <subcellularLocation>
        <location evidence="1">Membrane</location>
        <topology evidence="1">Multi-pass membrane protein</topology>
    </subcellularLocation>
</comment>
<dbReference type="GO" id="GO:0005886">
    <property type="term" value="C:plasma membrane"/>
    <property type="evidence" value="ECO:0007669"/>
    <property type="project" value="TreeGrafter"/>
</dbReference>
<evidence type="ECO:0000313" key="19">
    <source>
        <dbReference type="EMBL" id="SDM49385.1"/>
    </source>
</evidence>
<keyword evidence="19" id="KW-0132">Cell division</keyword>
<feature type="transmembrane region" description="Helical" evidence="18">
    <location>
        <begin position="176"/>
        <end position="194"/>
    </location>
</feature>
<accession>A0A1G9TQK9</accession>
<comment type="catalytic activity">
    <reaction evidence="16">
        <text>[GlcNAc-(1-&gt;4)-Mur2Ac(oyl-L-Ala-gamma-D-Glu-L-Lys-D-Ala-D-Ala)](n)-di-trans,octa-cis-undecaprenyl diphosphate + beta-D-GlcNAc-(1-&gt;4)-Mur2Ac(oyl-L-Ala-gamma-D-Glu-L-Lys-D-Ala-D-Ala)-di-trans,octa-cis-undecaprenyl diphosphate = [GlcNAc-(1-&gt;4)-Mur2Ac(oyl-L-Ala-gamma-D-Glu-L-Lys-D-Ala-D-Ala)](n+1)-di-trans,octa-cis-undecaprenyl diphosphate + di-trans,octa-cis-undecaprenyl diphosphate + H(+)</text>
        <dbReference type="Rhea" id="RHEA:23708"/>
        <dbReference type="Rhea" id="RHEA-COMP:9602"/>
        <dbReference type="Rhea" id="RHEA-COMP:9603"/>
        <dbReference type="ChEBI" id="CHEBI:15378"/>
        <dbReference type="ChEBI" id="CHEBI:58405"/>
        <dbReference type="ChEBI" id="CHEBI:60033"/>
        <dbReference type="ChEBI" id="CHEBI:78435"/>
        <dbReference type="EC" id="2.4.99.28"/>
    </reaction>
</comment>
<evidence type="ECO:0000256" key="12">
    <source>
        <dbReference type="ARBA" id="ARBA00038053"/>
    </source>
</evidence>
<dbReference type="GO" id="GO:0008955">
    <property type="term" value="F:peptidoglycan glycosyltransferase activity"/>
    <property type="evidence" value="ECO:0007669"/>
    <property type="project" value="UniProtKB-EC"/>
</dbReference>
<keyword evidence="4" id="KW-0808">Transferase</keyword>
<evidence type="ECO:0000256" key="17">
    <source>
        <dbReference type="ARBA" id="ARBA00049966"/>
    </source>
</evidence>
<evidence type="ECO:0000256" key="10">
    <source>
        <dbReference type="ARBA" id="ARBA00032370"/>
    </source>
</evidence>
<gene>
    <name evidence="19" type="ORF">SAMN04487766_10373</name>
</gene>
<keyword evidence="6" id="KW-0133">Cell shape</keyword>
<sequence>MGEARGSVDRRQGPAWWRRLRGADGPVKGESSTLSYYALLIATLALLAFGLIMVFSVQSVTTAAQGGNAFTAFSKYLVFAAVGLVGMVVLSRLPLRALKRLAWPALLLAFALQLLVFVPGIGIDVYGNRNWIQLPAGLGTAQPSEFIKLGLCLYLGVMASTRRDAFLGGVGTGRELARFAGWILLPAGVGIGMVMAGGDLGTVLVLTALVSGALWLGGLGWRWFATLGIVGLVGFAGASMLSANRRGRILAWLHPDRYDPLDVGYQPLHGRYALGTGGWWGVGPGSSRQKWGYLTQADSDYIFAVLGEEFGLVGALCVIVLFAVVGWCCLRIIRRSQSLYVAVATGGIMTWIVGQALINMSVVVGLLPVLGVPLPLISAGGSALVSVLLAIGVLLAFARNEPGASEALRSRTGAVRRTLAVISPRRRKRV</sequence>
<evidence type="ECO:0000313" key="20">
    <source>
        <dbReference type="Proteomes" id="UP000199671"/>
    </source>
</evidence>
<keyword evidence="7" id="KW-0573">Peptidoglycan synthesis</keyword>
<evidence type="ECO:0000256" key="7">
    <source>
        <dbReference type="ARBA" id="ARBA00022984"/>
    </source>
</evidence>
<evidence type="ECO:0000256" key="5">
    <source>
        <dbReference type="ARBA" id="ARBA00022692"/>
    </source>
</evidence>
<dbReference type="PROSITE" id="PS00428">
    <property type="entry name" value="FTSW_RODA_SPOVE"/>
    <property type="match status" value="1"/>
</dbReference>
<feature type="transmembrane region" description="Helical" evidence="18">
    <location>
        <begin position="223"/>
        <end position="243"/>
    </location>
</feature>
<evidence type="ECO:0000256" key="2">
    <source>
        <dbReference type="ARBA" id="ARBA00004752"/>
    </source>
</evidence>
<evidence type="ECO:0000256" key="3">
    <source>
        <dbReference type="ARBA" id="ARBA00022676"/>
    </source>
</evidence>
<comment type="function">
    <text evidence="17">Peptidoglycan polymerase that is essential for cell division.</text>
</comment>
<evidence type="ECO:0000256" key="15">
    <source>
        <dbReference type="ARBA" id="ARBA00044770"/>
    </source>
</evidence>
<evidence type="ECO:0000256" key="18">
    <source>
        <dbReference type="SAM" id="Phobius"/>
    </source>
</evidence>
<proteinExistence type="inferred from homology"/>
<feature type="transmembrane region" description="Helical" evidence="18">
    <location>
        <begin position="105"/>
        <end position="126"/>
    </location>
</feature>
<reference evidence="19 20" key="1">
    <citation type="submission" date="2016-10" db="EMBL/GenBank/DDBJ databases">
        <authorList>
            <person name="de Groot N.N."/>
        </authorList>
    </citation>
    <scope>NUCLEOTIDE SEQUENCE [LARGE SCALE GENOMIC DNA]</scope>
    <source>
        <strain evidence="19 20">KPR-7B</strain>
    </source>
</reference>
<dbReference type="Pfam" id="PF01098">
    <property type="entry name" value="FTSW_RODA_SPOVE"/>
    <property type="match status" value="1"/>
</dbReference>
<evidence type="ECO:0000256" key="16">
    <source>
        <dbReference type="ARBA" id="ARBA00049902"/>
    </source>
</evidence>
<dbReference type="AlphaFoldDB" id="A0A1G9TQK9"/>
<feature type="transmembrane region" description="Helical" evidence="18">
    <location>
        <begin position="76"/>
        <end position="93"/>
    </location>
</feature>
<evidence type="ECO:0000256" key="14">
    <source>
        <dbReference type="ARBA" id="ARBA00041418"/>
    </source>
</evidence>
<keyword evidence="3" id="KW-0328">Glycosyltransferase</keyword>
<dbReference type="Proteomes" id="UP000199671">
    <property type="component" value="Unassembled WGS sequence"/>
</dbReference>
<evidence type="ECO:0000256" key="13">
    <source>
        <dbReference type="ARBA" id="ARBA00041185"/>
    </source>
</evidence>
<name>A0A1G9TQK9_9ACTO</name>
<comment type="pathway">
    <text evidence="2">Cell wall biogenesis; peptidoglycan biosynthesis.</text>
</comment>
<keyword evidence="5 18" id="KW-0812">Transmembrane</keyword>
<dbReference type="EMBL" id="FNHU01000003">
    <property type="protein sequence ID" value="SDM49385.1"/>
    <property type="molecule type" value="Genomic_DNA"/>
</dbReference>
<dbReference type="InterPro" id="IPR018365">
    <property type="entry name" value="Cell_cycle_FtsW-rel_CS"/>
</dbReference>
<feature type="transmembrane region" description="Helical" evidence="18">
    <location>
        <begin position="376"/>
        <end position="398"/>
    </location>
</feature>